<evidence type="ECO:0000313" key="1">
    <source>
        <dbReference type="EMBL" id="KIM19479.1"/>
    </source>
</evidence>
<dbReference type="PANTHER" id="PTHR38926">
    <property type="entry name" value="F-BOX DOMAIN CONTAINING PROTEIN, EXPRESSED"/>
    <property type="match status" value="1"/>
</dbReference>
<accession>A0A0C3AHA0</accession>
<dbReference type="Gene3D" id="1.20.1280.50">
    <property type="match status" value="1"/>
</dbReference>
<dbReference type="EMBL" id="KN824674">
    <property type="protein sequence ID" value="KIM19479.1"/>
    <property type="molecule type" value="Genomic_DNA"/>
</dbReference>
<reference evidence="2" key="2">
    <citation type="submission" date="2015-01" db="EMBL/GenBank/DDBJ databases">
        <title>Evolutionary Origins and Diversification of the Mycorrhizal Mutualists.</title>
        <authorList>
            <consortium name="DOE Joint Genome Institute"/>
            <consortium name="Mycorrhizal Genomics Consortium"/>
            <person name="Kohler A."/>
            <person name="Kuo A."/>
            <person name="Nagy L.G."/>
            <person name="Floudas D."/>
            <person name="Copeland A."/>
            <person name="Barry K.W."/>
            <person name="Cichocki N."/>
            <person name="Veneault-Fourrey C."/>
            <person name="LaButti K."/>
            <person name="Lindquist E.A."/>
            <person name="Lipzen A."/>
            <person name="Lundell T."/>
            <person name="Morin E."/>
            <person name="Murat C."/>
            <person name="Riley R."/>
            <person name="Ohm R."/>
            <person name="Sun H."/>
            <person name="Tunlid A."/>
            <person name="Henrissat B."/>
            <person name="Grigoriev I.V."/>
            <person name="Hibbett D.S."/>
            <person name="Martin F."/>
        </authorList>
    </citation>
    <scope>NUCLEOTIDE SEQUENCE [LARGE SCALE GENOMIC DNA]</scope>
    <source>
        <strain evidence="2">MAFF 305830</strain>
    </source>
</reference>
<protein>
    <submittedName>
        <fullName evidence="1">Uncharacterized protein</fullName>
    </submittedName>
</protein>
<dbReference type="Gene3D" id="3.80.10.10">
    <property type="entry name" value="Ribonuclease Inhibitor"/>
    <property type="match status" value="1"/>
</dbReference>
<dbReference type="STRING" id="933852.A0A0C3AHA0"/>
<proteinExistence type="predicted"/>
<dbReference type="HOGENOM" id="CLU_032935_2_0_1"/>
<dbReference type="PANTHER" id="PTHR38926:SF72">
    <property type="entry name" value="IM:7136021-RELATED"/>
    <property type="match status" value="1"/>
</dbReference>
<dbReference type="InterPro" id="IPR032675">
    <property type="entry name" value="LRR_dom_sf"/>
</dbReference>
<dbReference type="SUPFAM" id="SSF52047">
    <property type="entry name" value="RNI-like"/>
    <property type="match status" value="1"/>
</dbReference>
<name>A0A0C3AHA0_SERVB</name>
<organism evidence="1 2">
    <name type="scientific">Serendipita vermifera MAFF 305830</name>
    <dbReference type="NCBI Taxonomy" id="933852"/>
    <lineage>
        <taxon>Eukaryota</taxon>
        <taxon>Fungi</taxon>
        <taxon>Dikarya</taxon>
        <taxon>Basidiomycota</taxon>
        <taxon>Agaricomycotina</taxon>
        <taxon>Agaricomycetes</taxon>
        <taxon>Sebacinales</taxon>
        <taxon>Serendipitaceae</taxon>
        <taxon>Serendipita</taxon>
    </lineage>
</organism>
<dbReference type="OrthoDB" id="3357519at2759"/>
<gene>
    <name evidence="1" type="ORF">M408DRAFT_31186</name>
</gene>
<sequence>MNESLGSRNTISNRVPLHHEIGKFRELALEKQERLENLTTSARLLGKATAEIRHRYQEQALVLEELRYELKSSEEATGSLNKITSLLQEDLDTIKGLLHPIRRAPDDILRLTFEHAMQSYPQADPDKQQWVAIYLSHVCRRWRNIALSTPGLWQNISFAKGSKTSLNEAGLTTFLDRARGSPISLVLNFYFTDYNSTIKQLNIHQSGFPAIRKLPRISTLEINITTDGDDSFLRHFPRFLATEIDFLSIDITMDEPEEIHLEPFISKFRIVRKLRILGTGFGPLSAPLHHTTASRLEYLELVCIRNLPLLELLAQLPSLRHFVVNDCTVTSPAPNAFGISLLSNLEILRVTQSYFPWAGTQCPRLKSLLIDMDYMNEREVEDLWIFLERTQSLSSIRLEGGCENYLSQLAYKTPHITHLQIDDDIDGTIVQGVFADKSILPNLHYLALCSHRLPQAGLEAAIRIRRIRKMHLQGTGDKPAFAPLEEIVFTTPPEALHRMCESHKQYLHNWLYLCDEGKDSSILTYRVVDDEKIGDIEM</sequence>
<evidence type="ECO:0000313" key="2">
    <source>
        <dbReference type="Proteomes" id="UP000054097"/>
    </source>
</evidence>
<reference evidence="1 2" key="1">
    <citation type="submission" date="2014-04" db="EMBL/GenBank/DDBJ databases">
        <authorList>
            <consortium name="DOE Joint Genome Institute"/>
            <person name="Kuo A."/>
            <person name="Zuccaro A."/>
            <person name="Kohler A."/>
            <person name="Nagy L.G."/>
            <person name="Floudas D."/>
            <person name="Copeland A."/>
            <person name="Barry K.W."/>
            <person name="Cichocki N."/>
            <person name="Veneault-Fourrey C."/>
            <person name="LaButti K."/>
            <person name="Lindquist E.A."/>
            <person name="Lipzen A."/>
            <person name="Lundell T."/>
            <person name="Morin E."/>
            <person name="Murat C."/>
            <person name="Sun H."/>
            <person name="Tunlid A."/>
            <person name="Henrissat B."/>
            <person name="Grigoriev I.V."/>
            <person name="Hibbett D.S."/>
            <person name="Martin F."/>
            <person name="Nordberg H.P."/>
            <person name="Cantor M.N."/>
            <person name="Hua S.X."/>
        </authorList>
    </citation>
    <scope>NUCLEOTIDE SEQUENCE [LARGE SCALE GENOMIC DNA]</scope>
    <source>
        <strain evidence="1 2">MAFF 305830</strain>
    </source>
</reference>
<dbReference type="Proteomes" id="UP000054097">
    <property type="component" value="Unassembled WGS sequence"/>
</dbReference>
<dbReference type="AlphaFoldDB" id="A0A0C3AHA0"/>
<keyword evidence="2" id="KW-1185">Reference proteome</keyword>